<organism evidence="1">
    <name type="scientific">Vibrio sp. 1S_269</name>
    <dbReference type="NCBI Taxonomy" id="1652828"/>
    <lineage>
        <taxon>Bacteria</taxon>
        <taxon>Pseudomonadati</taxon>
        <taxon>Pseudomonadota</taxon>
        <taxon>Gammaproteobacteria</taxon>
        <taxon>Vibrionales</taxon>
        <taxon>Vibrionaceae</taxon>
        <taxon>Vibrio</taxon>
    </lineage>
</organism>
<sequence length="150" mass="16700">MHSRYTGRSFDVNMLGVLVHVESATATINDESAVDKERGIPTGFTHGAVGCDVEYELDLNNFRKLQQKAREAGSWRGIKPHDCMFYANTGDDEDKVELFGVKLQISDLLSVDPNSSDKTKRKLKGFVTSPLFVRINGISYLSKDDTRGLV</sequence>
<dbReference type="EMBL" id="KP795601">
    <property type="protein sequence ID" value="AKN38634.1"/>
    <property type="molecule type" value="Genomic_DNA"/>
</dbReference>
<proteinExistence type="predicted"/>
<accession>A0A0H3ZXN8</accession>
<dbReference type="AlphaFoldDB" id="A0A0H3ZXN8"/>
<name>A0A0H3ZXN8_9VIBR</name>
<dbReference type="Pfam" id="PF10772">
    <property type="entry name" value="Phage_HP1_Orf24"/>
    <property type="match status" value="1"/>
</dbReference>
<protein>
    <submittedName>
        <fullName evidence="1">Phage tail assembly</fullName>
    </submittedName>
</protein>
<evidence type="ECO:0000313" key="1">
    <source>
        <dbReference type="EMBL" id="AKN38634.1"/>
    </source>
</evidence>
<reference evidence="1" key="1">
    <citation type="journal article" date="2015" name="MBio">
        <title>Eco-Evolutionary Dynamics of Episomes among Ecologically Cohesive Bacterial Populations.</title>
        <authorList>
            <person name="Xue H."/>
            <person name="Cordero O.X."/>
            <person name="Camas F.M."/>
            <person name="Trimble W."/>
            <person name="Meyer F."/>
            <person name="Guglielmini J."/>
            <person name="Rocha E.P."/>
            <person name="Polz M.F."/>
        </authorList>
    </citation>
    <scope>NUCLEOTIDE SEQUENCE</scope>
    <source>
        <strain evidence="1">1S_269</strain>
    </source>
</reference>
<dbReference type="InterPro" id="IPR019708">
    <property type="entry name" value="Phage_HP1_Orf24"/>
</dbReference>